<dbReference type="AlphaFoldDB" id="A0A9P4UHA5"/>
<feature type="chain" id="PRO_5040285991" description="Secreted protein" evidence="1">
    <location>
        <begin position="30"/>
        <end position="92"/>
    </location>
</feature>
<name>A0A9P4UHA5_9PLEO</name>
<evidence type="ECO:0008006" key="4">
    <source>
        <dbReference type="Google" id="ProtNLM"/>
    </source>
</evidence>
<sequence length="92" mass="10437">AFRHRRPATFVPISLAYLAIVFTPAFAAAQHCQSIHPLIWIQSSHTRYLFGLRSRFLQHNPCHFSPTVCNTHLAPSGFTDVKPSSDQHRRLG</sequence>
<feature type="signal peptide" evidence="1">
    <location>
        <begin position="1"/>
        <end position="29"/>
    </location>
</feature>
<dbReference type="EMBL" id="MU001494">
    <property type="protein sequence ID" value="KAF2449990.1"/>
    <property type="molecule type" value="Genomic_DNA"/>
</dbReference>
<reference evidence="2" key="1">
    <citation type="journal article" date="2020" name="Stud. Mycol.">
        <title>101 Dothideomycetes genomes: a test case for predicting lifestyles and emergence of pathogens.</title>
        <authorList>
            <person name="Haridas S."/>
            <person name="Albert R."/>
            <person name="Binder M."/>
            <person name="Bloem J."/>
            <person name="Labutti K."/>
            <person name="Salamov A."/>
            <person name="Andreopoulos B."/>
            <person name="Baker S."/>
            <person name="Barry K."/>
            <person name="Bills G."/>
            <person name="Bluhm B."/>
            <person name="Cannon C."/>
            <person name="Castanera R."/>
            <person name="Culley D."/>
            <person name="Daum C."/>
            <person name="Ezra D."/>
            <person name="Gonzalez J."/>
            <person name="Henrissat B."/>
            <person name="Kuo A."/>
            <person name="Liang C."/>
            <person name="Lipzen A."/>
            <person name="Lutzoni F."/>
            <person name="Magnuson J."/>
            <person name="Mondo S."/>
            <person name="Nolan M."/>
            <person name="Ohm R."/>
            <person name="Pangilinan J."/>
            <person name="Park H.-J."/>
            <person name="Ramirez L."/>
            <person name="Alfaro M."/>
            <person name="Sun H."/>
            <person name="Tritt A."/>
            <person name="Yoshinaga Y."/>
            <person name="Zwiers L.-H."/>
            <person name="Turgeon B."/>
            <person name="Goodwin S."/>
            <person name="Spatafora J."/>
            <person name="Crous P."/>
            <person name="Grigoriev I."/>
        </authorList>
    </citation>
    <scope>NUCLEOTIDE SEQUENCE</scope>
    <source>
        <strain evidence="2">CBS 690.94</strain>
    </source>
</reference>
<gene>
    <name evidence="2" type="ORF">P171DRAFT_380314</name>
</gene>
<accession>A0A9P4UHA5</accession>
<dbReference type="Proteomes" id="UP000799764">
    <property type="component" value="Unassembled WGS sequence"/>
</dbReference>
<organism evidence="2 3">
    <name type="scientific">Karstenula rhodostoma CBS 690.94</name>
    <dbReference type="NCBI Taxonomy" id="1392251"/>
    <lineage>
        <taxon>Eukaryota</taxon>
        <taxon>Fungi</taxon>
        <taxon>Dikarya</taxon>
        <taxon>Ascomycota</taxon>
        <taxon>Pezizomycotina</taxon>
        <taxon>Dothideomycetes</taxon>
        <taxon>Pleosporomycetidae</taxon>
        <taxon>Pleosporales</taxon>
        <taxon>Massarineae</taxon>
        <taxon>Didymosphaeriaceae</taxon>
        <taxon>Karstenula</taxon>
    </lineage>
</organism>
<keyword evidence="3" id="KW-1185">Reference proteome</keyword>
<evidence type="ECO:0000256" key="1">
    <source>
        <dbReference type="SAM" id="SignalP"/>
    </source>
</evidence>
<evidence type="ECO:0000313" key="2">
    <source>
        <dbReference type="EMBL" id="KAF2449990.1"/>
    </source>
</evidence>
<evidence type="ECO:0000313" key="3">
    <source>
        <dbReference type="Proteomes" id="UP000799764"/>
    </source>
</evidence>
<protein>
    <recommendedName>
        <fullName evidence="4">Secreted protein</fullName>
    </recommendedName>
</protein>
<comment type="caution">
    <text evidence="2">The sequence shown here is derived from an EMBL/GenBank/DDBJ whole genome shotgun (WGS) entry which is preliminary data.</text>
</comment>
<proteinExistence type="predicted"/>
<keyword evidence="1" id="KW-0732">Signal</keyword>
<feature type="non-terminal residue" evidence="2">
    <location>
        <position position="1"/>
    </location>
</feature>